<evidence type="ECO:0000256" key="1">
    <source>
        <dbReference type="SAM" id="MobiDB-lite"/>
    </source>
</evidence>
<dbReference type="EMBL" id="KZ857397">
    <property type="protein sequence ID" value="RDX50931.1"/>
    <property type="molecule type" value="Genomic_DNA"/>
</dbReference>
<evidence type="ECO:0000313" key="3">
    <source>
        <dbReference type="Proteomes" id="UP000256964"/>
    </source>
</evidence>
<protein>
    <submittedName>
        <fullName evidence="2">Uncharacterized protein</fullName>
    </submittedName>
</protein>
<name>A0A371DEE6_9APHY</name>
<keyword evidence="3" id="KW-1185">Reference proteome</keyword>
<accession>A0A371DEE6</accession>
<feature type="region of interest" description="Disordered" evidence="1">
    <location>
        <begin position="1"/>
        <end position="29"/>
    </location>
</feature>
<sequence>MMSAYARMSRVLQPVEEDKTTPTPQRAGRSALVDLRSHPRVRPWRPRSVTFRTCPHAAMPKRGLSTAHLRTLLTLTLLWGVAKQISPWNATTMPECEQFQADIDLYRSCDGPSSLKPRSGLLPRFPPMRRSTAGSGIQLCLVPF</sequence>
<dbReference type="AlphaFoldDB" id="A0A371DEE6"/>
<dbReference type="Proteomes" id="UP000256964">
    <property type="component" value="Unassembled WGS sequence"/>
</dbReference>
<gene>
    <name evidence="2" type="ORF">OH76DRAFT_373234</name>
</gene>
<proteinExistence type="predicted"/>
<reference evidence="2 3" key="1">
    <citation type="journal article" date="2018" name="Biotechnol. Biofuels">
        <title>Integrative visual omics of the white-rot fungus Polyporus brumalis exposes the biotechnological potential of its oxidative enzymes for delignifying raw plant biomass.</title>
        <authorList>
            <person name="Miyauchi S."/>
            <person name="Rancon A."/>
            <person name="Drula E."/>
            <person name="Hage H."/>
            <person name="Chaduli D."/>
            <person name="Favel A."/>
            <person name="Grisel S."/>
            <person name="Henrissat B."/>
            <person name="Herpoel-Gimbert I."/>
            <person name="Ruiz-Duenas F.J."/>
            <person name="Chevret D."/>
            <person name="Hainaut M."/>
            <person name="Lin J."/>
            <person name="Wang M."/>
            <person name="Pangilinan J."/>
            <person name="Lipzen A."/>
            <person name="Lesage-Meessen L."/>
            <person name="Navarro D."/>
            <person name="Riley R."/>
            <person name="Grigoriev I.V."/>
            <person name="Zhou S."/>
            <person name="Raouche S."/>
            <person name="Rosso M.N."/>
        </authorList>
    </citation>
    <scope>NUCLEOTIDE SEQUENCE [LARGE SCALE GENOMIC DNA]</scope>
    <source>
        <strain evidence="2 3">BRFM 1820</strain>
    </source>
</reference>
<evidence type="ECO:0000313" key="2">
    <source>
        <dbReference type="EMBL" id="RDX50931.1"/>
    </source>
</evidence>
<organism evidence="2 3">
    <name type="scientific">Lentinus brumalis</name>
    <dbReference type="NCBI Taxonomy" id="2498619"/>
    <lineage>
        <taxon>Eukaryota</taxon>
        <taxon>Fungi</taxon>
        <taxon>Dikarya</taxon>
        <taxon>Basidiomycota</taxon>
        <taxon>Agaricomycotina</taxon>
        <taxon>Agaricomycetes</taxon>
        <taxon>Polyporales</taxon>
        <taxon>Polyporaceae</taxon>
        <taxon>Lentinus</taxon>
    </lineage>
</organism>